<dbReference type="GO" id="GO:0006167">
    <property type="term" value="P:AMP biosynthetic process"/>
    <property type="evidence" value="ECO:0007669"/>
    <property type="project" value="TreeGrafter"/>
</dbReference>
<dbReference type="PROSITE" id="PS51462">
    <property type="entry name" value="NUDIX"/>
    <property type="match status" value="1"/>
</dbReference>
<dbReference type="PANTHER" id="PTHR21340">
    <property type="entry name" value="DIADENOSINE 5,5-P1,P4-TETRAPHOSPHATE PYROPHOSPHOHYDROLASE MUTT"/>
    <property type="match status" value="1"/>
</dbReference>
<dbReference type="InterPro" id="IPR015797">
    <property type="entry name" value="NUDIX_hydrolase-like_dom_sf"/>
</dbReference>
<dbReference type="Pfam" id="PF00293">
    <property type="entry name" value="NUDIX"/>
    <property type="match status" value="1"/>
</dbReference>
<dbReference type="InterPro" id="IPR051325">
    <property type="entry name" value="Nudix_hydrolase_domain"/>
</dbReference>
<dbReference type="EMBL" id="FQZL01000009">
    <property type="protein sequence ID" value="SHJ02760.1"/>
    <property type="molecule type" value="Genomic_DNA"/>
</dbReference>
<protein>
    <submittedName>
        <fullName evidence="3">NUDIX domain-containing protein</fullName>
    </submittedName>
</protein>
<dbReference type="CDD" id="cd03673">
    <property type="entry name" value="NUDIX_Ap6A_hydrolase"/>
    <property type="match status" value="1"/>
</dbReference>
<dbReference type="STRING" id="1121476.SAMN02745751_01588"/>
<accession>A0A1M6FYL1</accession>
<dbReference type="GO" id="GO:0006754">
    <property type="term" value="P:ATP biosynthetic process"/>
    <property type="evidence" value="ECO:0007669"/>
    <property type="project" value="TreeGrafter"/>
</dbReference>
<dbReference type="SUPFAM" id="SSF55811">
    <property type="entry name" value="Nudix"/>
    <property type="match status" value="1"/>
</dbReference>
<dbReference type="Gene3D" id="3.90.79.10">
    <property type="entry name" value="Nucleoside Triphosphate Pyrophosphohydrolase"/>
    <property type="match status" value="1"/>
</dbReference>
<dbReference type="InterPro" id="IPR000086">
    <property type="entry name" value="NUDIX_hydrolase_dom"/>
</dbReference>
<dbReference type="PANTHER" id="PTHR21340:SF0">
    <property type="entry name" value="BIS(5'-NUCLEOSYL)-TETRAPHOSPHATASE [ASYMMETRICAL]"/>
    <property type="match status" value="1"/>
</dbReference>
<keyword evidence="4" id="KW-1185">Reference proteome</keyword>
<dbReference type="RefSeq" id="WP_073049045.1">
    <property type="nucleotide sequence ID" value="NZ_FQZL01000009.1"/>
</dbReference>
<dbReference type="OrthoDB" id="9816289at2"/>
<evidence type="ECO:0000313" key="3">
    <source>
        <dbReference type="EMBL" id="SHJ02760.1"/>
    </source>
</evidence>
<dbReference type="PROSITE" id="PS00893">
    <property type="entry name" value="NUDIX_BOX"/>
    <property type="match status" value="1"/>
</dbReference>
<dbReference type="AlphaFoldDB" id="A0A1M6FYL1"/>
<name>A0A1M6FYL1_9FIRM</name>
<gene>
    <name evidence="3" type="ORF">SAMN02745751_01588</name>
</gene>
<dbReference type="GO" id="GO:0004081">
    <property type="term" value="F:bis(5'-nucleosyl)-tetraphosphatase (asymmetrical) activity"/>
    <property type="evidence" value="ECO:0007669"/>
    <property type="project" value="TreeGrafter"/>
</dbReference>
<proteinExistence type="predicted"/>
<dbReference type="Proteomes" id="UP000184052">
    <property type="component" value="Unassembled WGS sequence"/>
</dbReference>
<organism evidence="3 4">
    <name type="scientific">Dethiosulfatibacter aminovorans DSM 17477</name>
    <dbReference type="NCBI Taxonomy" id="1121476"/>
    <lineage>
        <taxon>Bacteria</taxon>
        <taxon>Bacillati</taxon>
        <taxon>Bacillota</taxon>
        <taxon>Tissierellia</taxon>
        <taxon>Dethiosulfatibacter</taxon>
    </lineage>
</organism>
<evidence type="ECO:0000259" key="2">
    <source>
        <dbReference type="PROSITE" id="PS51462"/>
    </source>
</evidence>
<feature type="domain" description="Nudix hydrolase" evidence="2">
    <location>
        <begin position="2"/>
        <end position="133"/>
    </location>
</feature>
<reference evidence="3 4" key="1">
    <citation type="submission" date="2016-11" db="EMBL/GenBank/DDBJ databases">
        <authorList>
            <person name="Jaros S."/>
            <person name="Januszkiewicz K."/>
            <person name="Wedrychowicz H."/>
        </authorList>
    </citation>
    <scope>NUCLEOTIDE SEQUENCE [LARGE SCALE GENOMIC DNA]</scope>
    <source>
        <strain evidence="3 4">DSM 17477</strain>
    </source>
</reference>
<dbReference type="InterPro" id="IPR020084">
    <property type="entry name" value="NUDIX_hydrolase_CS"/>
</dbReference>
<evidence type="ECO:0000313" key="4">
    <source>
        <dbReference type="Proteomes" id="UP000184052"/>
    </source>
</evidence>
<sequence>MIEEVSAGGIVFFGNSILLLRKFNGDFVLPKGRVEKDETLMHAAVREVNEESGAKVSVIKYLDRISYEFMRNSNKRLKIRKTVHWYIMKARDMNCKPQKSEGFISAAYYPFQRAIALARYDDERRVITSAIEDIEFFQHQLN</sequence>
<keyword evidence="1" id="KW-0378">Hydrolase</keyword>
<evidence type="ECO:0000256" key="1">
    <source>
        <dbReference type="ARBA" id="ARBA00022801"/>
    </source>
</evidence>